<keyword evidence="5" id="KW-1185">Reference proteome</keyword>
<name>A0A2I0SUV3_9ACTN</name>
<evidence type="ECO:0000256" key="2">
    <source>
        <dbReference type="PROSITE-ProRule" id="PRU00335"/>
    </source>
</evidence>
<dbReference type="RefSeq" id="WP_103548409.1">
    <property type="nucleotide sequence ID" value="NZ_JBHJSK010000002.1"/>
</dbReference>
<dbReference type="Pfam" id="PF00440">
    <property type="entry name" value="TetR_N"/>
    <property type="match status" value="1"/>
</dbReference>
<dbReference type="Proteomes" id="UP000236178">
    <property type="component" value="Unassembled WGS sequence"/>
</dbReference>
<accession>A0A2I0SUV3</accession>
<sequence>MSNQEKATRSVGTKGMPRKDRERLILEAAAGEFGAKGYACGSTAQVAARAGITKPMIYEYFGSKDSLYLTCLDQAGTRLVEAVASAQQGPSDLSRAVRTLGAVFRALESRPHDWELVYDGTLPAEGPLYEAATGYRRELNRMGAVGVAEFLHASPAVEPLDADLGTHLWYGTVSAAVAWWRHHPEQTADAMAARFERIVAVLCPDLWAAPGADGGPSGVRSA</sequence>
<dbReference type="InterPro" id="IPR023772">
    <property type="entry name" value="DNA-bd_HTH_TetR-type_CS"/>
</dbReference>
<comment type="caution">
    <text evidence="4">The sequence shown here is derived from an EMBL/GenBank/DDBJ whole genome shotgun (WGS) entry which is preliminary data.</text>
</comment>
<evidence type="ECO:0000259" key="3">
    <source>
        <dbReference type="PROSITE" id="PS50977"/>
    </source>
</evidence>
<dbReference type="GO" id="GO:0000976">
    <property type="term" value="F:transcription cis-regulatory region binding"/>
    <property type="evidence" value="ECO:0007669"/>
    <property type="project" value="TreeGrafter"/>
</dbReference>
<feature type="domain" description="HTH tetR-type" evidence="3">
    <location>
        <begin position="19"/>
        <end position="79"/>
    </location>
</feature>
<dbReference type="InterPro" id="IPR001647">
    <property type="entry name" value="HTH_TetR"/>
</dbReference>
<dbReference type="OrthoDB" id="3767959at2"/>
<dbReference type="InterPro" id="IPR009057">
    <property type="entry name" value="Homeodomain-like_sf"/>
</dbReference>
<dbReference type="InterPro" id="IPR050109">
    <property type="entry name" value="HTH-type_TetR-like_transc_reg"/>
</dbReference>
<dbReference type="PANTHER" id="PTHR30055:SF226">
    <property type="entry name" value="HTH-TYPE TRANSCRIPTIONAL REGULATOR PKSA"/>
    <property type="match status" value="1"/>
</dbReference>
<evidence type="ECO:0000313" key="4">
    <source>
        <dbReference type="EMBL" id="PKT73711.1"/>
    </source>
</evidence>
<feature type="DNA-binding region" description="H-T-H motif" evidence="2">
    <location>
        <begin position="42"/>
        <end position="61"/>
    </location>
</feature>
<dbReference type="PROSITE" id="PS50977">
    <property type="entry name" value="HTH_TETR_2"/>
    <property type="match status" value="1"/>
</dbReference>
<dbReference type="Gene3D" id="1.10.357.10">
    <property type="entry name" value="Tetracycline Repressor, domain 2"/>
    <property type="match status" value="1"/>
</dbReference>
<evidence type="ECO:0000313" key="5">
    <source>
        <dbReference type="Proteomes" id="UP000236178"/>
    </source>
</evidence>
<evidence type="ECO:0000256" key="1">
    <source>
        <dbReference type="ARBA" id="ARBA00023125"/>
    </source>
</evidence>
<keyword evidence="1 2" id="KW-0238">DNA-binding</keyword>
<dbReference type="PROSITE" id="PS01081">
    <property type="entry name" value="HTH_TETR_1"/>
    <property type="match status" value="1"/>
</dbReference>
<dbReference type="SUPFAM" id="SSF46689">
    <property type="entry name" value="Homeodomain-like"/>
    <property type="match status" value="1"/>
</dbReference>
<proteinExistence type="predicted"/>
<dbReference type="GO" id="GO:0003700">
    <property type="term" value="F:DNA-binding transcription factor activity"/>
    <property type="evidence" value="ECO:0007669"/>
    <property type="project" value="TreeGrafter"/>
</dbReference>
<organism evidence="4 5">
    <name type="scientific">Streptomyces populi</name>
    <dbReference type="NCBI Taxonomy" id="2058924"/>
    <lineage>
        <taxon>Bacteria</taxon>
        <taxon>Bacillati</taxon>
        <taxon>Actinomycetota</taxon>
        <taxon>Actinomycetes</taxon>
        <taxon>Kitasatosporales</taxon>
        <taxon>Streptomycetaceae</taxon>
        <taxon>Streptomyces</taxon>
    </lineage>
</organism>
<dbReference type="AlphaFoldDB" id="A0A2I0SUV3"/>
<dbReference type="PRINTS" id="PR00455">
    <property type="entry name" value="HTHTETR"/>
</dbReference>
<gene>
    <name evidence="4" type="ORF">CW362_06545</name>
</gene>
<reference evidence="4 5" key="1">
    <citation type="submission" date="2017-12" db="EMBL/GenBank/DDBJ databases">
        <title>Streptomyces populusis sp. nov., a novel endophytic actinobacterium isolated from stems of Populus adenopoda Maxim.</title>
        <authorList>
            <person name="Wang Z."/>
        </authorList>
    </citation>
    <scope>NUCLEOTIDE SEQUENCE [LARGE SCALE GENOMIC DNA]</scope>
    <source>
        <strain evidence="4 5">A249</strain>
    </source>
</reference>
<protein>
    <submittedName>
        <fullName evidence="4">TetR family transcriptional regulator</fullName>
    </submittedName>
</protein>
<dbReference type="PANTHER" id="PTHR30055">
    <property type="entry name" value="HTH-TYPE TRANSCRIPTIONAL REGULATOR RUTR"/>
    <property type="match status" value="1"/>
</dbReference>
<dbReference type="EMBL" id="PJOS01000008">
    <property type="protein sequence ID" value="PKT73711.1"/>
    <property type="molecule type" value="Genomic_DNA"/>
</dbReference>